<dbReference type="RefSeq" id="XP_031862279.2">
    <property type="nucleotide sequence ID" value="XM_032003421.2"/>
</dbReference>
<dbReference type="KEGG" id="ksn:43587544"/>
<accession>A0AAJ8MZG0</accession>
<proteinExistence type="predicted"/>
<dbReference type="GO" id="GO:0022857">
    <property type="term" value="F:transmembrane transporter activity"/>
    <property type="evidence" value="ECO:0007669"/>
    <property type="project" value="InterPro"/>
</dbReference>
<evidence type="ECO:0000259" key="7">
    <source>
        <dbReference type="PROSITE" id="PS50850"/>
    </source>
</evidence>
<feature type="compositionally biased region" description="Basic and acidic residues" evidence="5">
    <location>
        <begin position="588"/>
        <end position="599"/>
    </location>
</feature>
<feature type="transmembrane region" description="Helical" evidence="6">
    <location>
        <begin position="183"/>
        <end position="205"/>
    </location>
</feature>
<reference evidence="8" key="2">
    <citation type="submission" date="2024-01" db="EMBL/GenBank/DDBJ databases">
        <title>Comparative genomics of Cryptococcus and Kwoniella reveals pathogenesis evolution and contrasting modes of karyotype evolution via chromosome fusion or intercentromeric recombination.</title>
        <authorList>
            <person name="Coelho M.A."/>
            <person name="David-Palma M."/>
            <person name="Shea T."/>
            <person name="Bowers K."/>
            <person name="McGinley-Smith S."/>
            <person name="Mohammad A.W."/>
            <person name="Gnirke A."/>
            <person name="Yurkov A.M."/>
            <person name="Nowrousian M."/>
            <person name="Sun S."/>
            <person name="Cuomo C.A."/>
            <person name="Heitman J."/>
        </authorList>
    </citation>
    <scope>NUCLEOTIDE SEQUENCE</scope>
    <source>
        <strain evidence="8">CBS 12478</strain>
    </source>
</reference>
<feature type="transmembrane region" description="Helical" evidence="6">
    <location>
        <begin position="95"/>
        <end position="113"/>
    </location>
</feature>
<dbReference type="GeneID" id="43587544"/>
<dbReference type="EMBL" id="CP144060">
    <property type="protein sequence ID" value="WWD21042.1"/>
    <property type="molecule type" value="Genomic_DNA"/>
</dbReference>
<dbReference type="PANTHER" id="PTHR23501">
    <property type="entry name" value="MAJOR FACILITATOR SUPERFAMILY"/>
    <property type="match status" value="1"/>
</dbReference>
<evidence type="ECO:0000256" key="3">
    <source>
        <dbReference type="ARBA" id="ARBA00022989"/>
    </source>
</evidence>
<dbReference type="Pfam" id="PF07690">
    <property type="entry name" value="MFS_1"/>
    <property type="match status" value="1"/>
</dbReference>
<feature type="transmembrane region" description="Helical" evidence="6">
    <location>
        <begin position="535"/>
        <end position="556"/>
    </location>
</feature>
<feature type="transmembrane region" description="Helical" evidence="6">
    <location>
        <begin position="258"/>
        <end position="281"/>
    </location>
</feature>
<feature type="transmembrane region" description="Helical" evidence="6">
    <location>
        <begin position="421"/>
        <end position="446"/>
    </location>
</feature>
<feature type="transmembrane region" description="Helical" evidence="6">
    <location>
        <begin position="59"/>
        <end position="83"/>
    </location>
</feature>
<sequence>MARSPPRSYPFPKDQISPTSFSSTAYMVQPSLDAVDQSGVGPSGMTNDYAFFYTIKFKLCFFSMCLNTVLFALDQFIIVVAVPDIVSEFGALDKVEWLNTAFFIPCAGFILWYTQIMTIVSPRYIYLASILTFEAGCAVCGAATSMNMLIIGRAVAGLGGAGMYNATWLIGGETIPSEKRPGYFGLLGVSFMISSVIGPLIGGAFTDMSAHGWRWCFYINLPIGGVTFLLLLLLLPATPKLLPFDGLPDTRPVWRRLISMDWIGIALTLGFITCFGMALQWGGVTKDWNSPSVIVTLVLCLVLFGALLAWSAILGDRAMIPLTLFRSRHFAAGCFVSFFAYGVVVLCLYYLPLWFEAIKDKSATRAGVLLLALQLTMGPFLIISGKVGEKTGIAKYTILLGSCLLAVGTGLFTMIKRDSSLGMTIGFQVVVGIGLGMILNIMVILMQAKYLREPRMIPHVTGVFNWVGFLGRVISMSTGTNIFNNKLRQGLNTVVGLDPAIKAEIAAAPNAVWTAVPVDIRPDVLRIYSNSIVKVFWLALALAIACLLCATCYDNIDLKDAAEQDKKSREAALQGPSYPMESGGMKGSADDLNGKSYID</sequence>
<feature type="transmembrane region" description="Helical" evidence="6">
    <location>
        <begin position="217"/>
        <end position="237"/>
    </location>
</feature>
<feature type="domain" description="Major facilitator superfamily (MFS) profile" evidence="7">
    <location>
        <begin position="60"/>
        <end position="558"/>
    </location>
</feature>
<dbReference type="PRINTS" id="PR01036">
    <property type="entry name" value="TCRTETB"/>
</dbReference>
<feature type="transmembrane region" description="Helical" evidence="6">
    <location>
        <begin position="363"/>
        <end position="384"/>
    </location>
</feature>
<dbReference type="Gene3D" id="1.20.1250.20">
    <property type="entry name" value="MFS general substrate transporter like domains"/>
    <property type="match status" value="2"/>
</dbReference>
<evidence type="ECO:0000256" key="5">
    <source>
        <dbReference type="SAM" id="MobiDB-lite"/>
    </source>
</evidence>
<keyword evidence="2 6" id="KW-0812">Transmembrane</keyword>
<keyword evidence="4 6" id="KW-0472">Membrane</keyword>
<feature type="transmembrane region" description="Helical" evidence="6">
    <location>
        <begin position="150"/>
        <end position="171"/>
    </location>
</feature>
<protein>
    <recommendedName>
        <fullName evidence="7">Major facilitator superfamily (MFS) profile domain-containing protein</fullName>
    </recommendedName>
</protein>
<dbReference type="SUPFAM" id="SSF103473">
    <property type="entry name" value="MFS general substrate transporter"/>
    <property type="match status" value="1"/>
</dbReference>
<keyword evidence="3 6" id="KW-1133">Transmembrane helix</keyword>
<reference evidence="8" key="1">
    <citation type="submission" date="2017-08" db="EMBL/GenBank/DDBJ databases">
        <authorList>
            <person name="Cuomo C."/>
            <person name="Billmyre B."/>
            <person name="Heitman J."/>
        </authorList>
    </citation>
    <scope>NUCLEOTIDE SEQUENCE</scope>
    <source>
        <strain evidence="8">CBS 12478</strain>
    </source>
</reference>
<dbReference type="AlphaFoldDB" id="A0AAJ8MZG0"/>
<evidence type="ECO:0000256" key="6">
    <source>
        <dbReference type="SAM" id="Phobius"/>
    </source>
</evidence>
<gene>
    <name evidence="8" type="ORF">CI109_105523</name>
</gene>
<dbReference type="GO" id="GO:0005886">
    <property type="term" value="C:plasma membrane"/>
    <property type="evidence" value="ECO:0007669"/>
    <property type="project" value="TreeGrafter"/>
</dbReference>
<feature type="transmembrane region" description="Helical" evidence="6">
    <location>
        <begin position="125"/>
        <end position="144"/>
    </location>
</feature>
<dbReference type="InterPro" id="IPR036259">
    <property type="entry name" value="MFS_trans_sf"/>
</dbReference>
<evidence type="ECO:0000256" key="2">
    <source>
        <dbReference type="ARBA" id="ARBA00022692"/>
    </source>
</evidence>
<feature type="transmembrane region" description="Helical" evidence="6">
    <location>
        <begin position="396"/>
        <end position="415"/>
    </location>
</feature>
<dbReference type="PANTHER" id="PTHR23501:SF198">
    <property type="entry name" value="AZOLE RESISTANCE PROTEIN 1-RELATED"/>
    <property type="match status" value="1"/>
</dbReference>
<evidence type="ECO:0000256" key="4">
    <source>
        <dbReference type="ARBA" id="ARBA00023136"/>
    </source>
</evidence>
<dbReference type="Proteomes" id="UP000322225">
    <property type="component" value="Chromosome 10"/>
</dbReference>
<feature type="region of interest" description="Disordered" evidence="5">
    <location>
        <begin position="567"/>
        <end position="599"/>
    </location>
</feature>
<keyword evidence="9" id="KW-1185">Reference proteome</keyword>
<feature type="transmembrane region" description="Helical" evidence="6">
    <location>
        <begin position="293"/>
        <end position="310"/>
    </location>
</feature>
<feature type="transmembrane region" description="Helical" evidence="6">
    <location>
        <begin position="330"/>
        <end position="351"/>
    </location>
</feature>
<dbReference type="InterPro" id="IPR020846">
    <property type="entry name" value="MFS_dom"/>
</dbReference>
<evidence type="ECO:0000256" key="1">
    <source>
        <dbReference type="ARBA" id="ARBA00004141"/>
    </source>
</evidence>
<evidence type="ECO:0000313" key="8">
    <source>
        <dbReference type="EMBL" id="WWD21042.1"/>
    </source>
</evidence>
<organism evidence="8 9">
    <name type="scientific">Kwoniella shandongensis</name>
    <dbReference type="NCBI Taxonomy" id="1734106"/>
    <lineage>
        <taxon>Eukaryota</taxon>
        <taxon>Fungi</taxon>
        <taxon>Dikarya</taxon>
        <taxon>Basidiomycota</taxon>
        <taxon>Agaricomycotina</taxon>
        <taxon>Tremellomycetes</taxon>
        <taxon>Tremellales</taxon>
        <taxon>Cryptococcaceae</taxon>
        <taxon>Kwoniella</taxon>
    </lineage>
</organism>
<evidence type="ECO:0000313" key="9">
    <source>
        <dbReference type="Proteomes" id="UP000322225"/>
    </source>
</evidence>
<name>A0AAJ8MZG0_9TREE</name>
<dbReference type="PROSITE" id="PS50850">
    <property type="entry name" value="MFS"/>
    <property type="match status" value="1"/>
</dbReference>
<dbReference type="InterPro" id="IPR011701">
    <property type="entry name" value="MFS"/>
</dbReference>
<comment type="subcellular location">
    <subcellularLocation>
        <location evidence="1">Membrane</location>
        <topology evidence="1">Multi-pass membrane protein</topology>
    </subcellularLocation>
</comment>